<reference evidence="9" key="1">
    <citation type="submission" date="2023-04" db="EMBL/GenBank/DDBJ databases">
        <title>Black Yeasts Isolated from many extreme environments.</title>
        <authorList>
            <person name="Coleine C."/>
            <person name="Stajich J.E."/>
            <person name="Selbmann L."/>
        </authorList>
    </citation>
    <scope>NUCLEOTIDE SEQUENCE</scope>
    <source>
        <strain evidence="9">CCFEE 5312</strain>
    </source>
</reference>
<evidence type="ECO:0000313" key="9">
    <source>
        <dbReference type="EMBL" id="KAK3049288.1"/>
    </source>
</evidence>
<organism evidence="9 10">
    <name type="scientific">Extremus antarcticus</name>
    <dbReference type="NCBI Taxonomy" id="702011"/>
    <lineage>
        <taxon>Eukaryota</taxon>
        <taxon>Fungi</taxon>
        <taxon>Dikarya</taxon>
        <taxon>Ascomycota</taxon>
        <taxon>Pezizomycotina</taxon>
        <taxon>Dothideomycetes</taxon>
        <taxon>Dothideomycetidae</taxon>
        <taxon>Mycosphaerellales</taxon>
        <taxon>Extremaceae</taxon>
        <taxon>Extremus</taxon>
    </lineage>
</organism>
<evidence type="ECO:0000256" key="1">
    <source>
        <dbReference type="ARBA" id="ARBA00001462"/>
    </source>
</evidence>
<dbReference type="GO" id="GO:0046373">
    <property type="term" value="P:L-arabinose metabolic process"/>
    <property type="evidence" value="ECO:0007669"/>
    <property type="project" value="UniProtKB-UniRule"/>
</dbReference>
<dbReference type="Gene3D" id="2.115.10.20">
    <property type="entry name" value="Glycosyl hydrolase domain, family 43"/>
    <property type="match status" value="1"/>
</dbReference>
<dbReference type="GO" id="GO:0045493">
    <property type="term" value="P:xylan catabolic process"/>
    <property type="evidence" value="ECO:0007669"/>
    <property type="project" value="UniProtKB-UniRule"/>
</dbReference>
<proteinExistence type="inferred from homology"/>
<evidence type="ECO:0000256" key="2">
    <source>
        <dbReference type="ARBA" id="ARBA00004613"/>
    </source>
</evidence>
<name>A0AAJ0D8Z2_9PEZI</name>
<comment type="caution">
    <text evidence="9">The sequence shown here is derived from an EMBL/GenBank/DDBJ whole genome shotgun (WGS) entry which is preliminary data.</text>
</comment>
<comment type="subcellular location">
    <subcellularLocation>
        <location evidence="2 8">Secreted</location>
    </subcellularLocation>
</comment>
<comment type="similarity">
    <text evidence="3 8">Belongs to the glycosyl hydrolase 62 family.</text>
</comment>
<keyword evidence="5 8" id="KW-0732">Signal</keyword>
<dbReference type="PANTHER" id="PTHR40631:SF2">
    <property type="entry name" value="ALPHA-L-ARABINOFURANOSIDASE"/>
    <property type="match status" value="1"/>
</dbReference>
<dbReference type="SUPFAM" id="SSF75005">
    <property type="entry name" value="Arabinanase/levansucrase/invertase"/>
    <property type="match status" value="1"/>
</dbReference>
<evidence type="ECO:0000256" key="3">
    <source>
        <dbReference type="ARBA" id="ARBA00007396"/>
    </source>
</evidence>
<dbReference type="AlphaFoldDB" id="A0AAJ0D8Z2"/>
<gene>
    <name evidence="9" type="ORF">LTR09_009466</name>
</gene>
<evidence type="ECO:0000256" key="4">
    <source>
        <dbReference type="ARBA" id="ARBA00022525"/>
    </source>
</evidence>
<protein>
    <recommendedName>
        <fullName evidence="8">Alpha-L-arabinofuranosidase</fullName>
        <ecNumber evidence="8">3.2.1.55</ecNumber>
    </recommendedName>
</protein>
<dbReference type="GO" id="GO:0005576">
    <property type="term" value="C:extracellular region"/>
    <property type="evidence" value="ECO:0007669"/>
    <property type="project" value="UniProtKB-SubCell"/>
</dbReference>
<dbReference type="PANTHER" id="PTHR40631">
    <property type="entry name" value="ALPHA-L-ARABINOFURANOSIDASE AXHA-2-RELATED"/>
    <property type="match status" value="1"/>
</dbReference>
<evidence type="ECO:0000256" key="6">
    <source>
        <dbReference type="ARBA" id="ARBA00022801"/>
    </source>
</evidence>
<evidence type="ECO:0000313" key="10">
    <source>
        <dbReference type="Proteomes" id="UP001271007"/>
    </source>
</evidence>
<dbReference type="GO" id="GO:0046556">
    <property type="term" value="F:alpha-L-arabinofuranosidase activity"/>
    <property type="evidence" value="ECO:0007669"/>
    <property type="project" value="UniProtKB-UniRule"/>
</dbReference>
<dbReference type="EC" id="3.2.1.55" evidence="8"/>
<dbReference type="Pfam" id="PF03664">
    <property type="entry name" value="Glyco_hydro_62"/>
    <property type="match status" value="1"/>
</dbReference>
<evidence type="ECO:0000256" key="5">
    <source>
        <dbReference type="ARBA" id="ARBA00022729"/>
    </source>
</evidence>
<keyword evidence="6 8" id="KW-0378">Hydrolase</keyword>
<sequence length="361" mass="40448">MAIKNAQYGLLLDHLGHNVLIMQKRDSIEQPRTRVTRGTIWQKSDLPSEFEWRSTGPLVGPKNDARNISGIKDPSIIQYNGAYHVFASTAQQSGYSLVYFNFTNPNKAGQADFYYLDQSGIGTGYRAAPEVFYFEPQKLWYLVYQNGNAAYSTNPDISNPAGWSAPSTFYAAQPKIITKNIGTGYWVDMWVICDAKDCYLYSSDDDGHLYRSKTKLADFPNGFAHTRIELSSEDNIYALFEASNVYFTGEEYLLIVEAVGATGERYFRSWTAPTLNAGWTPLADTEANPFAGQANVKFPKGNWTNSISHGEAIRTNVDQTLTIDPCNLRYLYQGIDPAKNSGDYNSLPWRLALLTLTNPTC</sequence>
<keyword evidence="10" id="KW-1185">Reference proteome</keyword>
<comment type="function">
    <text evidence="8">Alpha-L-arabinofuranosidase involved in the hydrolysis of xylan, a major structural heterogeneous polysaccharide found in plant biomass representing the second most abundant polysaccharide in the biosphere, after cellulose.</text>
</comment>
<keyword evidence="7 8" id="KW-0326">Glycosidase</keyword>
<dbReference type="InterPro" id="IPR005193">
    <property type="entry name" value="GH62_arabinosidase"/>
</dbReference>
<evidence type="ECO:0000256" key="8">
    <source>
        <dbReference type="RuleBase" id="RU368117"/>
    </source>
</evidence>
<dbReference type="EMBL" id="JAWDJX010000041">
    <property type="protein sequence ID" value="KAK3049288.1"/>
    <property type="molecule type" value="Genomic_DNA"/>
</dbReference>
<keyword evidence="4 8" id="KW-0964">Secreted</keyword>
<dbReference type="CDD" id="cd08987">
    <property type="entry name" value="GH62"/>
    <property type="match status" value="1"/>
</dbReference>
<comment type="catalytic activity">
    <reaction evidence="1 8">
        <text>Hydrolysis of terminal non-reducing alpha-L-arabinofuranoside residues in alpha-L-arabinosides.</text>
        <dbReference type="EC" id="3.2.1.55"/>
    </reaction>
</comment>
<evidence type="ECO:0000256" key="7">
    <source>
        <dbReference type="ARBA" id="ARBA00023295"/>
    </source>
</evidence>
<dbReference type="InterPro" id="IPR023296">
    <property type="entry name" value="Glyco_hydro_beta-prop_sf"/>
</dbReference>
<dbReference type="Proteomes" id="UP001271007">
    <property type="component" value="Unassembled WGS sequence"/>
</dbReference>
<accession>A0AAJ0D8Z2</accession>